<dbReference type="CDD" id="cd00303">
    <property type="entry name" value="retropepsin_like"/>
    <property type="match status" value="1"/>
</dbReference>
<accession>A0A0D2ZYM3</accession>
<dbReference type="PANTHER" id="PTHR35046">
    <property type="entry name" value="ZINC KNUCKLE (CCHC-TYPE) FAMILY PROTEIN"/>
    <property type="match status" value="1"/>
</dbReference>
<evidence type="ECO:0000313" key="1">
    <source>
        <dbReference type="EnsemblPlants" id="Bo09502s010.1"/>
    </source>
</evidence>
<protein>
    <submittedName>
        <fullName evidence="1">Uncharacterized protein</fullName>
    </submittedName>
</protein>
<dbReference type="Proteomes" id="UP000032141">
    <property type="component" value="Unassembled WGS sequence"/>
</dbReference>
<name>A0A0D2ZYM3_BRAOL</name>
<dbReference type="EnsemblPlants" id="Bo09502s010.1">
    <property type="protein sequence ID" value="Bo09502s010.1"/>
    <property type="gene ID" value="Bo09502s010"/>
</dbReference>
<sequence length="81" mass="9464">TRPLSRPFRLEWLNEIGEQYVKEQVTVPLSIGRYEDEVVCNVLPMDACHVLLGRPWQFDKKAVHDGFTNRHSFDHKGNKIT</sequence>
<reference evidence="1" key="2">
    <citation type="submission" date="2015-06" db="UniProtKB">
        <authorList>
            <consortium name="EnsemblPlants"/>
        </authorList>
    </citation>
    <scope>IDENTIFICATION</scope>
</reference>
<dbReference type="Gramene" id="Bo09502s010.1">
    <property type="protein sequence ID" value="Bo09502s010.1"/>
    <property type="gene ID" value="Bo09502s010"/>
</dbReference>
<evidence type="ECO:0000313" key="2">
    <source>
        <dbReference type="Proteomes" id="UP000032141"/>
    </source>
</evidence>
<dbReference type="AlphaFoldDB" id="A0A0D2ZYM3"/>
<keyword evidence="2" id="KW-1185">Reference proteome</keyword>
<dbReference type="HOGENOM" id="CLU_2580811_0_0_1"/>
<proteinExistence type="predicted"/>
<reference evidence="1" key="1">
    <citation type="journal article" date="2014" name="Genome Biol.">
        <title>Transcriptome and methylome profiling reveals relics of genome dominance in the mesopolyploid Brassica oleracea.</title>
        <authorList>
            <person name="Parkin I.A."/>
            <person name="Koh C."/>
            <person name="Tang H."/>
            <person name="Robinson S.J."/>
            <person name="Kagale S."/>
            <person name="Clarke W.E."/>
            <person name="Town C.D."/>
            <person name="Nixon J."/>
            <person name="Krishnakumar V."/>
            <person name="Bidwell S.L."/>
            <person name="Denoeud F."/>
            <person name="Belcram H."/>
            <person name="Links M.G."/>
            <person name="Just J."/>
            <person name="Clarke C."/>
            <person name="Bender T."/>
            <person name="Huebert T."/>
            <person name="Mason A.S."/>
            <person name="Pires J.C."/>
            <person name="Barker G."/>
            <person name="Moore J."/>
            <person name="Walley P.G."/>
            <person name="Manoli S."/>
            <person name="Batley J."/>
            <person name="Edwards D."/>
            <person name="Nelson M.N."/>
            <person name="Wang X."/>
            <person name="Paterson A.H."/>
            <person name="King G."/>
            <person name="Bancroft I."/>
            <person name="Chalhoub B."/>
            <person name="Sharpe A.G."/>
        </authorList>
    </citation>
    <scope>NUCLEOTIDE SEQUENCE [LARGE SCALE GENOMIC DNA]</scope>
    <source>
        <strain evidence="1">cv. TO1000</strain>
    </source>
</reference>
<organism evidence="1 2">
    <name type="scientific">Brassica oleracea var. oleracea</name>
    <dbReference type="NCBI Taxonomy" id="109376"/>
    <lineage>
        <taxon>Eukaryota</taxon>
        <taxon>Viridiplantae</taxon>
        <taxon>Streptophyta</taxon>
        <taxon>Embryophyta</taxon>
        <taxon>Tracheophyta</taxon>
        <taxon>Spermatophyta</taxon>
        <taxon>Magnoliopsida</taxon>
        <taxon>eudicotyledons</taxon>
        <taxon>Gunneridae</taxon>
        <taxon>Pentapetalae</taxon>
        <taxon>rosids</taxon>
        <taxon>malvids</taxon>
        <taxon>Brassicales</taxon>
        <taxon>Brassicaceae</taxon>
        <taxon>Brassiceae</taxon>
        <taxon>Brassica</taxon>
    </lineage>
</organism>
<dbReference type="eggNOG" id="KOG0017">
    <property type="taxonomic scope" value="Eukaryota"/>
</dbReference>
<dbReference type="PANTHER" id="PTHR35046:SF9">
    <property type="entry name" value="RNA-DIRECTED DNA POLYMERASE"/>
    <property type="match status" value="1"/>
</dbReference>